<feature type="transmembrane region" description="Helical" evidence="1">
    <location>
        <begin position="230"/>
        <end position="252"/>
    </location>
</feature>
<evidence type="ECO:0000256" key="1">
    <source>
        <dbReference type="SAM" id="Phobius"/>
    </source>
</evidence>
<sequence length="253" mass="28387">MVKGKEQVSKVHLFQGVFEHSNRWNKILMHAAYYNVNDIVKQAAREALAAAVPTHPILSNNINVFNQVSLRILPLATATFFFVPNTVVLFYLHSACQSKSWRRTPNYLLSAQIPANFSTRNILHTNNLAPSTTTLSARSLQAPELTIEQWLGPNQPLDDHSTSNLRDGVLLSSPLMNHPKSRLGLLVATKDMQEATWKYVPLAPLVSLLIGLLILEVSAYRLFWRYGNSIVIMMDGTFCITLQKTLLFVVMAT</sequence>
<keyword evidence="1" id="KW-1133">Transmembrane helix</keyword>
<protein>
    <submittedName>
        <fullName evidence="2">Uncharacterized protein</fullName>
    </submittedName>
</protein>
<proteinExistence type="predicted"/>
<feature type="transmembrane region" description="Helical" evidence="1">
    <location>
        <begin position="199"/>
        <end position="224"/>
    </location>
</feature>
<dbReference type="Proteomes" id="UP000269721">
    <property type="component" value="Unassembled WGS sequence"/>
</dbReference>
<keyword evidence="3" id="KW-1185">Reference proteome</keyword>
<gene>
    <name evidence="2" type="ORF">BDK51DRAFT_36759</name>
</gene>
<keyword evidence="1" id="KW-0472">Membrane</keyword>
<feature type="transmembrane region" description="Helical" evidence="1">
    <location>
        <begin position="72"/>
        <end position="92"/>
    </location>
</feature>
<keyword evidence="1" id="KW-0812">Transmembrane</keyword>
<reference evidence="3" key="1">
    <citation type="journal article" date="2018" name="Nat. Microbiol.">
        <title>Leveraging single-cell genomics to expand the fungal tree of life.</title>
        <authorList>
            <person name="Ahrendt S.R."/>
            <person name="Quandt C.A."/>
            <person name="Ciobanu D."/>
            <person name="Clum A."/>
            <person name="Salamov A."/>
            <person name="Andreopoulos B."/>
            <person name="Cheng J.F."/>
            <person name="Woyke T."/>
            <person name="Pelin A."/>
            <person name="Henrissat B."/>
            <person name="Reynolds N.K."/>
            <person name="Benny G.L."/>
            <person name="Smith M.E."/>
            <person name="James T.Y."/>
            <person name="Grigoriev I.V."/>
        </authorList>
    </citation>
    <scope>NUCLEOTIDE SEQUENCE [LARGE SCALE GENOMIC DNA]</scope>
</reference>
<organism evidence="2 3">
    <name type="scientific">Blyttiomyces helicus</name>
    <dbReference type="NCBI Taxonomy" id="388810"/>
    <lineage>
        <taxon>Eukaryota</taxon>
        <taxon>Fungi</taxon>
        <taxon>Fungi incertae sedis</taxon>
        <taxon>Chytridiomycota</taxon>
        <taxon>Chytridiomycota incertae sedis</taxon>
        <taxon>Chytridiomycetes</taxon>
        <taxon>Chytridiomycetes incertae sedis</taxon>
        <taxon>Blyttiomyces</taxon>
    </lineage>
</organism>
<name>A0A4V1ISM3_9FUNG</name>
<evidence type="ECO:0000313" key="2">
    <source>
        <dbReference type="EMBL" id="RKO94057.1"/>
    </source>
</evidence>
<dbReference type="EMBL" id="KZ994025">
    <property type="protein sequence ID" value="RKO94057.1"/>
    <property type="molecule type" value="Genomic_DNA"/>
</dbReference>
<evidence type="ECO:0000313" key="3">
    <source>
        <dbReference type="Proteomes" id="UP000269721"/>
    </source>
</evidence>
<accession>A0A4V1ISM3</accession>
<dbReference type="AlphaFoldDB" id="A0A4V1ISM3"/>